<evidence type="ECO:0000313" key="1">
    <source>
        <dbReference type="EMBL" id="PRQ53435.1"/>
    </source>
</evidence>
<proteinExistence type="predicted"/>
<protein>
    <submittedName>
        <fullName evidence="1">Uncharacterized protein</fullName>
    </submittedName>
</protein>
<dbReference type="AlphaFoldDB" id="A0A2P6S441"/>
<evidence type="ECO:0000313" key="2">
    <source>
        <dbReference type="Proteomes" id="UP000238479"/>
    </source>
</evidence>
<reference evidence="1 2" key="1">
    <citation type="journal article" date="2018" name="Nat. Genet.">
        <title>The Rosa genome provides new insights in the design of modern roses.</title>
        <authorList>
            <person name="Bendahmane M."/>
        </authorList>
    </citation>
    <scope>NUCLEOTIDE SEQUENCE [LARGE SCALE GENOMIC DNA]</scope>
    <source>
        <strain evidence="2">cv. Old Blush</strain>
    </source>
</reference>
<dbReference type="Gramene" id="PRQ53435">
    <property type="protein sequence ID" value="PRQ53435"/>
    <property type="gene ID" value="RchiOBHm_Chr2g0166471"/>
</dbReference>
<accession>A0A2P6S441</accession>
<organism evidence="1 2">
    <name type="scientific">Rosa chinensis</name>
    <name type="common">China rose</name>
    <dbReference type="NCBI Taxonomy" id="74649"/>
    <lineage>
        <taxon>Eukaryota</taxon>
        <taxon>Viridiplantae</taxon>
        <taxon>Streptophyta</taxon>
        <taxon>Embryophyta</taxon>
        <taxon>Tracheophyta</taxon>
        <taxon>Spermatophyta</taxon>
        <taxon>Magnoliopsida</taxon>
        <taxon>eudicotyledons</taxon>
        <taxon>Gunneridae</taxon>
        <taxon>Pentapetalae</taxon>
        <taxon>rosids</taxon>
        <taxon>fabids</taxon>
        <taxon>Rosales</taxon>
        <taxon>Rosaceae</taxon>
        <taxon>Rosoideae</taxon>
        <taxon>Rosoideae incertae sedis</taxon>
        <taxon>Rosa</taxon>
    </lineage>
</organism>
<dbReference type="Proteomes" id="UP000238479">
    <property type="component" value="Chromosome 2"/>
</dbReference>
<name>A0A2P6S441_ROSCH</name>
<sequence length="80" mass="9053">MEQDVNGASDFLPIKKIKIFCSLGEEHATHAHHSDRNIQENLVAKLLKYVEWATWDCGCYNIGNIREGLICDRIGIGLHC</sequence>
<keyword evidence="2" id="KW-1185">Reference proteome</keyword>
<gene>
    <name evidence="1" type="ORF">RchiOBHm_Chr2g0166471</name>
</gene>
<dbReference type="EMBL" id="PDCK01000040">
    <property type="protein sequence ID" value="PRQ53435.1"/>
    <property type="molecule type" value="Genomic_DNA"/>
</dbReference>
<comment type="caution">
    <text evidence="1">The sequence shown here is derived from an EMBL/GenBank/DDBJ whole genome shotgun (WGS) entry which is preliminary data.</text>
</comment>